<evidence type="ECO:0000256" key="1">
    <source>
        <dbReference type="ARBA" id="ARBA00004141"/>
    </source>
</evidence>
<keyword evidence="3 5" id="KW-1133">Transmembrane helix</keyword>
<evidence type="ECO:0000256" key="4">
    <source>
        <dbReference type="ARBA" id="ARBA00023136"/>
    </source>
</evidence>
<sequence length="296" mass="32729">MVEKLVLILTPIFAFFVGIFLEGFKRKMVARIHRRYGPPLHQPLLDIIKLLSKKENISHGVMFDLGPVIFVGASILTVLFLPLPHFKQLTPYGDLIAFLYIMVIGSLGMALGAGESGNPNASIGIARALTLMLGYELPLIIAGNTLVVRYGTTDLYKFMTLQSGFNWNLFLLPLTAIAGFIATYGAMGEHPFDTVVAPQEVATGPMVEYGGKHLGLLMIGHAIQVYIETAFFTILFLGGASNIFTFILKQLGVIIVMTLFDTVFPRFRIENAVRYFWRWPTLIALLGLLIVYIGGK</sequence>
<feature type="transmembrane region" description="Helical" evidence="5">
    <location>
        <begin position="95"/>
        <end position="113"/>
    </location>
</feature>
<dbReference type="EMBL" id="PNIL01000005">
    <property type="protein sequence ID" value="PMP68864.1"/>
    <property type="molecule type" value="Genomic_DNA"/>
</dbReference>
<feature type="transmembrane region" description="Helical" evidence="5">
    <location>
        <begin position="214"/>
        <end position="237"/>
    </location>
</feature>
<keyword evidence="2 5" id="KW-0812">Transmembrane</keyword>
<accession>A0A2J6WFZ6</accession>
<evidence type="ECO:0008006" key="8">
    <source>
        <dbReference type="Google" id="ProtNLM"/>
    </source>
</evidence>
<dbReference type="RefSeq" id="WP_424586524.1">
    <property type="nucleotide sequence ID" value="NZ_JBNATC010000005.1"/>
</dbReference>
<dbReference type="PANTHER" id="PTHR43359">
    <property type="entry name" value="FORMATE HYDROGENLYASE SUBUNIT 4"/>
    <property type="match status" value="1"/>
</dbReference>
<organism evidence="6 7">
    <name type="scientific">Caldisericum exile</name>
    <dbReference type="NCBI Taxonomy" id="693075"/>
    <lineage>
        <taxon>Bacteria</taxon>
        <taxon>Pseudomonadati</taxon>
        <taxon>Caldisericota/Cryosericota group</taxon>
        <taxon>Caldisericota</taxon>
        <taxon>Caldisericia</taxon>
        <taxon>Caldisericales</taxon>
        <taxon>Caldisericaceae</taxon>
        <taxon>Caldisericum</taxon>
    </lineage>
</organism>
<feature type="transmembrane region" description="Helical" evidence="5">
    <location>
        <begin position="276"/>
        <end position="295"/>
    </location>
</feature>
<comment type="subcellular location">
    <subcellularLocation>
        <location evidence="1">Membrane</location>
        <topology evidence="1">Multi-pass membrane protein</topology>
    </subcellularLocation>
</comment>
<name>A0A2J6WFZ6_9BACT</name>
<evidence type="ECO:0000256" key="3">
    <source>
        <dbReference type="ARBA" id="ARBA00022989"/>
    </source>
</evidence>
<feature type="transmembrane region" description="Helical" evidence="5">
    <location>
        <begin position="243"/>
        <end position="264"/>
    </location>
</feature>
<evidence type="ECO:0000313" key="7">
    <source>
        <dbReference type="Proteomes" id="UP000237040"/>
    </source>
</evidence>
<protein>
    <recommendedName>
        <fullName evidence="8">Proton-conducting membrane transporter</fullName>
    </recommendedName>
</protein>
<feature type="transmembrane region" description="Helical" evidence="5">
    <location>
        <begin position="167"/>
        <end position="187"/>
    </location>
</feature>
<dbReference type="InterPro" id="IPR001694">
    <property type="entry name" value="NADH_UbQ_OxRdtase_su1/FPO"/>
</dbReference>
<evidence type="ECO:0000313" key="6">
    <source>
        <dbReference type="EMBL" id="PMP68864.1"/>
    </source>
</evidence>
<proteinExistence type="predicted"/>
<gene>
    <name evidence="6" type="ORF">C0189_00455</name>
</gene>
<dbReference type="Proteomes" id="UP000237040">
    <property type="component" value="Unassembled WGS sequence"/>
</dbReference>
<comment type="caution">
    <text evidence="6">The sequence shown here is derived from an EMBL/GenBank/DDBJ whole genome shotgun (WGS) entry which is preliminary data.</text>
</comment>
<dbReference type="PANTHER" id="PTHR43359:SF1">
    <property type="entry name" value="FORMATE HYDROGENLYASE SUBUNIT 4-RELATED"/>
    <property type="match status" value="1"/>
</dbReference>
<keyword evidence="4 5" id="KW-0472">Membrane</keyword>
<dbReference type="Pfam" id="PF00146">
    <property type="entry name" value="NADHdh"/>
    <property type="match status" value="1"/>
</dbReference>
<feature type="transmembrane region" description="Helical" evidence="5">
    <location>
        <begin position="125"/>
        <end position="147"/>
    </location>
</feature>
<reference evidence="6 7" key="1">
    <citation type="submission" date="2018-01" db="EMBL/GenBank/DDBJ databases">
        <title>Metagenomic assembled genomes from two thermal pools in the Uzon Caldera, Kamchatka, Russia.</title>
        <authorList>
            <person name="Wilkins L."/>
            <person name="Ettinger C."/>
        </authorList>
    </citation>
    <scope>NUCLEOTIDE SEQUENCE [LARGE SCALE GENOMIC DNA]</scope>
    <source>
        <strain evidence="6">ZAV-07</strain>
    </source>
</reference>
<feature type="transmembrane region" description="Helical" evidence="5">
    <location>
        <begin position="6"/>
        <end position="24"/>
    </location>
</feature>
<dbReference type="InterPro" id="IPR052561">
    <property type="entry name" value="ComplexI_Subunit1"/>
</dbReference>
<evidence type="ECO:0000256" key="2">
    <source>
        <dbReference type="ARBA" id="ARBA00022692"/>
    </source>
</evidence>
<feature type="transmembrane region" description="Helical" evidence="5">
    <location>
        <begin position="61"/>
        <end position="83"/>
    </location>
</feature>
<dbReference type="GO" id="GO:0005886">
    <property type="term" value="C:plasma membrane"/>
    <property type="evidence" value="ECO:0007669"/>
    <property type="project" value="TreeGrafter"/>
</dbReference>
<dbReference type="AlphaFoldDB" id="A0A2J6WFZ6"/>
<evidence type="ECO:0000256" key="5">
    <source>
        <dbReference type="SAM" id="Phobius"/>
    </source>
</evidence>